<feature type="domain" description="Glycosyltransferase 2-like" evidence="18">
    <location>
        <begin position="10"/>
        <end position="172"/>
    </location>
</feature>
<dbReference type="CDD" id="cd06442">
    <property type="entry name" value="DPM1_like"/>
    <property type="match status" value="1"/>
</dbReference>
<keyword evidence="20" id="KW-1185">Reference proteome</keyword>
<evidence type="ECO:0000256" key="15">
    <source>
        <dbReference type="ARBA" id="ARBA00053724"/>
    </source>
</evidence>
<dbReference type="EMBL" id="KE560866">
    <property type="protein sequence ID" value="EPZ35129.1"/>
    <property type="molecule type" value="Genomic_DNA"/>
</dbReference>
<sequence length="257" mass="28847">MPSTELPKVSIIVPTYKECANLEPLTQRISASLGSIPYELIIVDDNSQDGTSELASKLSKKYPLHLLVRTNERGLSGAVLHGFAASRGQLMICMDADLQHPPEVLGAMVERLKESEFVIGTRYMDGLMKVDEGWPVYRRVISQGARLMARPLTGMSDPMTGYFGIRRDVYERGVRRVSAIGFKICLEMYVKCGVKKHAEVPIDFGVRVHGESKLSSKVIVNYLKHLIELYLYKMPIVIAMIGIMILYVLYMIFSSIQ</sequence>
<comment type="pathway">
    <text evidence="5 16">Protein modification; protein glycosylation.</text>
</comment>
<dbReference type="PANTHER" id="PTHR43398:SF1">
    <property type="entry name" value="DOLICHOL-PHOSPHATE MANNOSYLTRANSFERASE SUBUNIT 1"/>
    <property type="match status" value="1"/>
</dbReference>
<evidence type="ECO:0000256" key="8">
    <source>
        <dbReference type="ARBA" id="ARBA00022679"/>
    </source>
</evidence>
<comment type="cofactor">
    <cofactor evidence="3">
        <name>Mg(2+)</name>
        <dbReference type="ChEBI" id="CHEBI:18420"/>
    </cofactor>
</comment>
<dbReference type="GO" id="GO:0046872">
    <property type="term" value="F:metal ion binding"/>
    <property type="evidence" value="ECO:0007669"/>
    <property type="project" value="UniProtKB-KW"/>
</dbReference>
<evidence type="ECO:0000256" key="3">
    <source>
        <dbReference type="ARBA" id="ARBA00001946"/>
    </source>
</evidence>
<dbReference type="GO" id="GO:0004582">
    <property type="term" value="F:dolichyl-phosphate beta-D-mannosyltransferase activity"/>
    <property type="evidence" value="ECO:0007669"/>
    <property type="project" value="UniProtKB-UniRule"/>
</dbReference>
<evidence type="ECO:0000256" key="12">
    <source>
        <dbReference type="ARBA" id="ARBA00022989"/>
    </source>
</evidence>
<comment type="subunit">
    <text evidence="16">Component of the dolichol-phosphate mannose (DPM) synthase complex.</text>
</comment>
<dbReference type="AlphaFoldDB" id="A0A075AYF3"/>
<dbReference type="Proteomes" id="UP000030755">
    <property type="component" value="Unassembled WGS sequence"/>
</dbReference>
<evidence type="ECO:0000256" key="7">
    <source>
        <dbReference type="ARBA" id="ARBA00022676"/>
    </source>
</evidence>
<keyword evidence="16" id="KW-0256">Endoplasmic reticulum</keyword>
<dbReference type="FunFam" id="3.90.550.10:FF:000119">
    <property type="entry name" value="Dolichol-phosphate mannosyltransferase subunit 1"/>
    <property type="match status" value="1"/>
</dbReference>
<accession>A0A075AYF3</accession>
<keyword evidence="8 16" id="KW-0808">Transferase</keyword>
<evidence type="ECO:0000256" key="6">
    <source>
        <dbReference type="ARBA" id="ARBA00006739"/>
    </source>
</evidence>
<dbReference type="Gene3D" id="3.90.550.10">
    <property type="entry name" value="Spore Coat Polysaccharide Biosynthesis Protein SpsA, Chain A"/>
    <property type="match status" value="1"/>
</dbReference>
<keyword evidence="14" id="KW-0464">Manganese</keyword>
<dbReference type="GO" id="GO:0035269">
    <property type="term" value="P:protein O-linked glycosylation via mannose"/>
    <property type="evidence" value="ECO:0007669"/>
    <property type="project" value="TreeGrafter"/>
</dbReference>
<evidence type="ECO:0000259" key="18">
    <source>
        <dbReference type="Pfam" id="PF00535"/>
    </source>
</evidence>
<evidence type="ECO:0000256" key="10">
    <source>
        <dbReference type="ARBA" id="ARBA00022723"/>
    </source>
</evidence>
<keyword evidence="11" id="KW-0460">Magnesium</keyword>
<comment type="subcellular location">
    <subcellularLocation>
        <location evidence="4">Endomembrane system</location>
    </subcellularLocation>
    <subcellularLocation>
        <location evidence="16">Endoplasmic reticulum</location>
    </subcellularLocation>
</comment>
<name>A0A075AYF3_ROZAC</name>
<dbReference type="SUPFAM" id="SSF53448">
    <property type="entry name" value="Nucleotide-diphospho-sugar transferases"/>
    <property type="match status" value="1"/>
</dbReference>
<proteinExistence type="inferred from homology"/>
<gene>
    <name evidence="19" type="ORF">O9G_003501</name>
</gene>
<dbReference type="STRING" id="988480.A0A075AYF3"/>
<evidence type="ECO:0000256" key="11">
    <source>
        <dbReference type="ARBA" id="ARBA00022842"/>
    </source>
</evidence>
<keyword evidence="13 17" id="KW-0472">Membrane</keyword>
<evidence type="ECO:0000256" key="9">
    <source>
        <dbReference type="ARBA" id="ARBA00022692"/>
    </source>
</evidence>
<evidence type="ECO:0000256" key="14">
    <source>
        <dbReference type="ARBA" id="ARBA00023211"/>
    </source>
</evidence>
<dbReference type="OMA" id="SAWANFY"/>
<keyword evidence="9 17" id="KW-0812">Transmembrane</keyword>
<evidence type="ECO:0000256" key="5">
    <source>
        <dbReference type="ARBA" id="ARBA00004922"/>
    </source>
</evidence>
<dbReference type="UniPathway" id="UPA00378"/>
<comment type="cofactor">
    <cofactor evidence="1">
        <name>Ca(2+)</name>
        <dbReference type="ChEBI" id="CHEBI:29108"/>
    </cofactor>
</comment>
<comment type="function">
    <text evidence="15 16">Transfers mannose from GDP-mannose to dolichol monophosphate to form dolichol phosphate mannose (Dol-P-Man) which is the mannosyl donor in pathways leading to N-glycosylation, glycosyl phosphatidylinositol membrane anchoring, and O-mannosylation of proteins.</text>
</comment>
<evidence type="ECO:0000313" key="19">
    <source>
        <dbReference type="EMBL" id="EPZ35129.1"/>
    </source>
</evidence>
<organism evidence="19 20">
    <name type="scientific">Rozella allomycis (strain CSF55)</name>
    <dbReference type="NCBI Taxonomy" id="988480"/>
    <lineage>
        <taxon>Eukaryota</taxon>
        <taxon>Fungi</taxon>
        <taxon>Fungi incertae sedis</taxon>
        <taxon>Cryptomycota</taxon>
        <taxon>Cryptomycota incertae sedis</taxon>
        <taxon>Rozella</taxon>
    </lineage>
</organism>
<dbReference type="InterPro" id="IPR029044">
    <property type="entry name" value="Nucleotide-diphossugar_trans"/>
</dbReference>
<evidence type="ECO:0000256" key="16">
    <source>
        <dbReference type="RuleBase" id="RU365083"/>
    </source>
</evidence>
<dbReference type="InterPro" id="IPR001173">
    <property type="entry name" value="Glyco_trans_2-like"/>
</dbReference>
<evidence type="ECO:0000256" key="13">
    <source>
        <dbReference type="ARBA" id="ARBA00023136"/>
    </source>
</evidence>
<evidence type="ECO:0000256" key="4">
    <source>
        <dbReference type="ARBA" id="ARBA00004308"/>
    </source>
</evidence>
<keyword evidence="7 16" id="KW-0328">Glycosyltransferase</keyword>
<keyword evidence="12 17" id="KW-1133">Transmembrane helix</keyword>
<comment type="similarity">
    <text evidence="6 16">Belongs to the glycosyltransferase 2 family.</text>
</comment>
<evidence type="ECO:0000256" key="2">
    <source>
        <dbReference type="ARBA" id="ARBA00001936"/>
    </source>
</evidence>
<dbReference type="EC" id="2.4.1.83" evidence="16"/>
<evidence type="ECO:0000256" key="1">
    <source>
        <dbReference type="ARBA" id="ARBA00001913"/>
    </source>
</evidence>
<comment type="catalytic activity">
    <reaction evidence="16">
        <text>a di-trans,poly-cis-dolichyl phosphate + GDP-alpha-D-mannose = a di-trans,poly-cis-dolichyl beta-D-mannosyl phosphate + GDP</text>
        <dbReference type="Rhea" id="RHEA:21184"/>
        <dbReference type="Rhea" id="RHEA-COMP:19498"/>
        <dbReference type="Rhea" id="RHEA-COMP:19501"/>
        <dbReference type="ChEBI" id="CHEBI:57527"/>
        <dbReference type="ChEBI" id="CHEBI:57683"/>
        <dbReference type="ChEBI" id="CHEBI:58189"/>
        <dbReference type="ChEBI" id="CHEBI:58211"/>
    </reaction>
</comment>
<dbReference type="PANTHER" id="PTHR43398">
    <property type="entry name" value="DOLICHOL-PHOSPHATE MANNOSYLTRANSFERASE SUBUNIT 1"/>
    <property type="match status" value="1"/>
</dbReference>
<keyword evidence="10" id="KW-0479">Metal-binding</keyword>
<dbReference type="OrthoDB" id="2603at2759"/>
<dbReference type="Pfam" id="PF00535">
    <property type="entry name" value="Glycos_transf_2"/>
    <property type="match status" value="1"/>
</dbReference>
<dbReference type="GO" id="GO:0006488">
    <property type="term" value="P:dolichol-linked oligosaccharide biosynthetic process"/>
    <property type="evidence" value="ECO:0007669"/>
    <property type="project" value="EnsemblFungi"/>
</dbReference>
<evidence type="ECO:0000313" key="20">
    <source>
        <dbReference type="Proteomes" id="UP000030755"/>
    </source>
</evidence>
<dbReference type="GO" id="GO:0005789">
    <property type="term" value="C:endoplasmic reticulum membrane"/>
    <property type="evidence" value="ECO:0007669"/>
    <property type="project" value="TreeGrafter"/>
</dbReference>
<reference evidence="19 20" key="1">
    <citation type="journal article" date="2013" name="Curr. Biol.">
        <title>Shared signatures of parasitism and phylogenomics unite Cryptomycota and microsporidia.</title>
        <authorList>
            <person name="James T.Y."/>
            <person name="Pelin A."/>
            <person name="Bonen L."/>
            <person name="Ahrendt S."/>
            <person name="Sain D."/>
            <person name="Corradi N."/>
            <person name="Stajich J.E."/>
        </authorList>
    </citation>
    <scope>NUCLEOTIDE SEQUENCE [LARGE SCALE GENOMIC DNA]</scope>
    <source>
        <strain evidence="19 20">CSF55</strain>
    </source>
</reference>
<comment type="cofactor">
    <cofactor evidence="2">
        <name>Mn(2+)</name>
        <dbReference type="ChEBI" id="CHEBI:29035"/>
    </cofactor>
</comment>
<dbReference type="GO" id="GO:0006506">
    <property type="term" value="P:GPI anchor biosynthetic process"/>
    <property type="evidence" value="ECO:0007669"/>
    <property type="project" value="EnsemblFungi"/>
</dbReference>
<feature type="transmembrane region" description="Helical" evidence="17">
    <location>
        <begin position="230"/>
        <end position="253"/>
    </location>
</feature>
<protein>
    <recommendedName>
        <fullName evidence="16">Dolichol-phosphate mannosyltransferase subunit 1</fullName>
        <ecNumber evidence="16">2.4.1.83</ecNumber>
    </recommendedName>
</protein>
<dbReference type="InterPro" id="IPR039528">
    <property type="entry name" value="DPM1-like"/>
</dbReference>
<dbReference type="HOGENOM" id="CLU_033536_13_1_1"/>
<evidence type="ECO:0000256" key="17">
    <source>
        <dbReference type="SAM" id="Phobius"/>
    </source>
</evidence>